<dbReference type="OrthoDB" id="9810913at2"/>
<evidence type="ECO:0000256" key="6">
    <source>
        <dbReference type="ARBA" id="ARBA00037999"/>
    </source>
</evidence>
<evidence type="ECO:0000256" key="2">
    <source>
        <dbReference type="ARBA" id="ARBA00005125"/>
    </source>
</evidence>
<proteinExistence type="inferred from homology"/>
<dbReference type="PANTHER" id="PTHR30244">
    <property type="entry name" value="TRANSAMINASE"/>
    <property type="match status" value="1"/>
</dbReference>
<reference evidence="13 14" key="1">
    <citation type="submission" date="2017-07" db="EMBL/GenBank/DDBJ databases">
        <title>Leptospira spp. isolated from tropical soils.</title>
        <authorList>
            <person name="Thibeaux R."/>
            <person name="Iraola G."/>
            <person name="Ferres I."/>
            <person name="Bierque E."/>
            <person name="Girault D."/>
            <person name="Soupe-Gilbert M.-E."/>
            <person name="Picardeau M."/>
            <person name="Goarant C."/>
        </authorList>
    </citation>
    <scope>NUCLEOTIDE SEQUENCE [LARGE SCALE GENOMIC DNA]</scope>
    <source>
        <strain evidence="13 14">FH2-B-A1</strain>
    </source>
</reference>
<feature type="modified residue" description="N6-(pyridoxal phosphate)lysine" evidence="11">
    <location>
        <position position="219"/>
    </location>
</feature>
<dbReference type="NCBIfam" id="TIGR04181">
    <property type="entry name" value="NHT_00031"/>
    <property type="match status" value="1"/>
</dbReference>
<protein>
    <recommendedName>
        <fullName evidence="9">GDP-perosamine synthase</fullName>
        <ecNumber evidence="8">2.6.1.102</ecNumber>
    </recommendedName>
</protein>
<dbReference type="GO" id="GO:0000271">
    <property type="term" value="P:polysaccharide biosynthetic process"/>
    <property type="evidence" value="ECO:0007669"/>
    <property type="project" value="TreeGrafter"/>
</dbReference>
<evidence type="ECO:0000256" key="7">
    <source>
        <dbReference type="ARBA" id="ARBA00051587"/>
    </source>
</evidence>
<dbReference type="SUPFAM" id="SSF53383">
    <property type="entry name" value="PLP-dependent transferases"/>
    <property type="match status" value="1"/>
</dbReference>
<evidence type="ECO:0000256" key="3">
    <source>
        <dbReference type="ARBA" id="ARBA00022576"/>
    </source>
</evidence>
<name>A0A2N0APZ4_9LEPT</name>
<dbReference type="PANTHER" id="PTHR30244:SF30">
    <property type="entry name" value="BLR5990 PROTEIN"/>
    <property type="match status" value="1"/>
</dbReference>
<dbReference type="Gene3D" id="3.90.1150.10">
    <property type="entry name" value="Aspartate Aminotransferase, domain 1"/>
    <property type="match status" value="1"/>
</dbReference>
<gene>
    <name evidence="13" type="ORF">CH364_09165</name>
</gene>
<evidence type="ECO:0000313" key="13">
    <source>
        <dbReference type="EMBL" id="PJZ86315.1"/>
    </source>
</evidence>
<evidence type="ECO:0000256" key="1">
    <source>
        <dbReference type="ARBA" id="ARBA00001933"/>
    </source>
</evidence>
<evidence type="ECO:0000256" key="10">
    <source>
        <dbReference type="PIRSR" id="PIRSR000390-1"/>
    </source>
</evidence>
<keyword evidence="3 13" id="KW-0032">Aminotransferase</keyword>
<evidence type="ECO:0000256" key="9">
    <source>
        <dbReference type="ARBA" id="ARBA00074221"/>
    </source>
</evidence>
<dbReference type="InterPro" id="IPR000653">
    <property type="entry name" value="DegT/StrS_aminotransferase"/>
</dbReference>
<dbReference type="EMBL" id="NPDX01000001">
    <property type="protein sequence ID" value="PJZ86315.1"/>
    <property type="molecule type" value="Genomic_DNA"/>
</dbReference>
<dbReference type="PIRSF" id="PIRSF000390">
    <property type="entry name" value="PLP_StrS"/>
    <property type="match status" value="1"/>
</dbReference>
<evidence type="ECO:0000256" key="8">
    <source>
        <dbReference type="ARBA" id="ARBA00066317"/>
    </source>
</evidence>
<keyword evidence="14" id="KW-1185">Reference proteome</keyword>
<dbReference type="Pfam" id="PF01041">
    <property type="entry name" value="DegT_DnrJ_EryC1"/>
    <property type="match status" value="1"/>
</dbReference>
<feature type="active site" description="Proton acceptor" evidence="10">
    <location>
        <position position="219"/>
    </location>
</feature>
<comment type="pathway">
    <text evidence="2">Bacterial outer membrane biogenesis; LPS O-antigen biosynthesis.</text>
</comment>
<keyword evidence="5 11" id="KW-0663">Pyridoxal phosphate</keyword>
<dbReference type="AlphaFoldDB" id="A0A2N0APZ4"/>
<evidence type="ECO:0000256" key="4">
    <source>
        <dbReference type="ARBA" id="ARBA00022679"/>
    </source>
</evidence>
<dbReference type="GO" id="GO:0030170">
    <property type="term" value="F:pyridoxal phosphate binding"/>
    <property type="evidence" value="ECO:0007669"/>
    <property type="project" value="TreeGrafter"/>
</dbReference>
<evidence type="ECO:0000313" key="14">
    <source>
        <dbReference type="Proteomes" id="UP000232145"/>
    </source>
</evidence>
<comment type="caution">
    <text evidence="13">The sequence shown here is derived from an EMBL/GenBank/DDBJ whole genome shotgun (WGS) entry which is preliminary data.</text>
</comment>
<dbReference type="RefSeq" id="WP_100743197.1">
    <property type="nucleotide sequence ID" value="NZ_NPDW01000001.1"/>
</dbReference>
<evidence type="ECO:0000256" key="5">
    <source>
        <dbReference type="ARBA" id="ARBA00022898"/>
    </source>
</evidence>
<comment type="similarity">
    <text evidence="6 12">Belongs to the DegT/DnrJ/EryC1 family.</text>
</comment>
<dbReference type="InterPro" id="IPR026385">
    <property type="entry name" value="LegC-like"/>
</dbReference>
<dbReference type="InterPro" id="IPR015422">
    <property type="entry name" value="PyrdxlP-dep_Trfase_small"/>
</dbReference>
<dbReference type="Gene3D" id="3.40.640.10">
    <property type="entry name" value="Type I PLP-dependent aspartate aminotransferase-like (Major domain)"/>
    <property type="match status" value="1"/>
</dbReference>
<evidence type="ECO:0000256" key="12">
    <source>
        <dbReference type="RuleBase" id="RU004508"/>
    </source>
</evidence>
<comment type="cofactor">
    <cofactor evidence="1">
        <name>pyridoxal 5'-phosphate</name>
        <dbReference type="ChEBI" id="CHEBI:597326"/>
    </cofactor>
</comment>
<dbReference type="Proteomes" id="UP000232145">
    <property type="component" value="Unassembled WGS sequence"/>
</dbReference>
<dbReference type="EC" id="2.6.1.102" evidence="8"/>
<keyword evidence="4 13" id="KW-0808">Transferase</keyword>
<evidence type="ECO:0000256" key="11">
    <source>
        <dbReference type="PIRSR" id="PIRSR000390-2"/>
    </source>
</evidence>
<comment type="catalytic activity">
    <reaction evidence="7">
        <text>GDP-alpha-D-perosamine + 2-oxoglutarate = GDP-4-dehydro-alpha-D-rhamnose + L-glutamate</text>
        <dbReference type="Rhea" id="RHEA:36779"/>
        <dbReference type="ChEBI" id="CHEBI:16810"/>
        <dbReference type="ChEBI" id="CHEBI:29985"/>
        <dbReference type="ChEBI" id="CHEBI:57964"/>
        <dbReference type="ChEBI" id="CHEBI:73996"/>
        <dbReference type="EC" id="2.6.1.102"/>
    </reaction>
</comment>
<dbReference type="GO" id="GO:0102933">
    <property type="term" value="F:GDP-4-dehydro-6-deoxy-D-mannose-4-aminotransferase activity"/>
    <property type="evidence" value="ECO:0007669"/>
    <property type="project" value="UniProtKB-EC"/>
</dbReference>
<organism evidence="13 14">
    <name type="scientific">Leptospira harrisiae</name>
    <dbReference type="NCBI Taxonomy" id="2023189"/>
    <lineage>
        <taxon>Bacteria</taxon>
        <taxon>Pseudomonadati</taxon>
        <taxon>Spirochaetota</taxon>
        <taxon>Spirochaetia</taxon>
        <taxon>Leptospirales</taxon>
        <taxon>Leptospiraceae</taxon>
        <taxon>Leptospira</taxon>
    </lineage>
</organism>
<dbReference type="InterPro" id="IPR015421">
    <property type="entry name" value="PyrdxlP-dep_Trfase_major"/>
</dbReference>
<dbReference type="FunFam" id="3.40.640.10:FF:000090">
    <property type="entry name" value="Pyridoxal phosphate-dependent aminotransferase"/>
    <property type="match status" value="1"/>
</dbReference>
<dbReference type="CDD" id="cd00616">
    <property type="entry name" value="AHBA_syn"/>
    <property type="match status" value="1"/>
</dbReference>
<sequence length="392" mass="43418">MLSDFEVANSVTDAIKAVVGNFPVILHEPKFSGNEWNYLKECLDTGFVSSVGKFVDRFESELATYTNSKYAVAVVNGTAALHIALKLSGVKPGDEVLIPTLSFVATANAVTYCGAIPHFVESEPNHLGLDPYAIRDYLNIISEERNGQLMNRSTGRVIRAIVPMHTFGHPVLLDEILKLAKDFRMALVEDAAESLGSYYFGKHTGTFGKFGVLSFNGNKTITTGGGGAILTQDETLAKHAKHITTTAKLPHRWEYIHDEIGFNYRMPNINAALGCAQLEQLQSFLDSKRTLFSNYKDSLKSVSQVSLIEEPEHCKSNYWLQTLRLSEEYKSARDSVLQVTNDNGIMTRPCWRLLHTLAPFKDSPKMEMPVAVSLEQRLINIPSSPSLVGKSI</sequence>
<dbReference type="InterPro" id="IPR015424">
    <property type="entry name" value="PyrdxlP-dep_Trfase"/>
</dbReference>
<accession>A0A2N0APZ4</accession>